<evidence type="ECO:0000313" key="2">
    <source>
        <dbReference type="Ensembl" id="ENSMFAP00000062425.1"/>
    </source>
</evidence>
<keyword evidence="1" id="KW-0812">Transmembrane</keyword>
<keyword evidence="1" id="KW-1133">Transmembrane helix</keyword>
<dbReference type="PANTHER" id="PTHR12138:SF135">
    <property type="entry name" value="SAM DOMAIN-CONTAINING PROTEIN"/>
    <property type="match status" value="1"/>
</dbReference>
<accession>A0A7N9IH08</accession>
<dbReference type="PRINTS" id="PR02045">
    <property type="entry name" value="F138DOMAIN"/>
</dbReference>
<keyword evidence="1" id="KW-0472">Membrane</keyword>
<feature type="transmembrane region" description="Helical" evidence="1">
    <location>
        <begin position="97"/>
        <end position="121"/>
    </location>
</feature>
<keyword evidence="3" id="KW-1185">Reference proteome</keyword>
<dbReference type="Ensembl" id="ENSMFAT00000098796.1">
    <property type="protein sequence ID" value="ENSMFAP00000062425.1"/>
    <property type="gene ID" value="ENSMFAG00000051633.1"/>
</dbReference>
<dbReference type="GeneTree" id="ENSGT01150000286943"/>
<evidence type="ECO:0000256" key="1">
    <source>
        <dbReference type="SAM" id="Phobius"/>
    </source>
</evidence>
<dbReference type="Proteomes" id="UP000233100">
    <property type="component" value="Chromosome 1"/>
</dbReference>
<name>A0A7N9IH08_MACFA</name>
<reference evidence="2" key="3">
    <citation type="submission" date="2025-09" db="UniProtKB">
        <authorList>
            <consortium name="Ensembl"/>
        </authorList>
    </citation>
    <scope>IDENTIFICATION</scope>
</reference>
<protein>
    <submittedName>
        <fullName evidence="2">Uncharacterized protein</fullName>
    </submittedName>
</protein>
<evidence type="ECO:0000313" key="3">
    <source>
        <dbReference type="Proteomes" id="UP000233100"/>
    </source>
</evidence>
<reference evidence="2" key="2">
    <citation type="submission" date="2025-08" db="UniProtKB">
        <authorList>
            <consortium name="Ensembl"/>
        </authorList>
    </citation>
    <scope>IDENTIFICATION</scope>
</reference>
<dbReference type="AlphaFoldDB" id="A0A7N9IH08"/>
<sequence>YFLRQSLTLFPRLECSGAISAHRNLRLPGSSNSPASASQVAGITDVCPHAWLIFVFLVEIGFHHVGQAGLELLTSDEPLASASQNGNKTFSHLFLYIYIYTHTYIYIYIYILCLHCTAAWATQRGSISK</sequence>
<proteinExistence type="predicted"/>
<dbReference type="PANTHER" id="PTHR12138">
    <property type="entry name" value="PRIMATE-EXPANDED PROTEIN FAMILY"/>
    <property type="match status" value="1"/>
</dbReference>
<reference evidence="2 3" key="1">
    <citation type="submission" date="2013-03" db="EMBL/GenBank/DDBJ databases">
        <authorList>
            <person name="Warren W."/>
            <person name="Wilson R.K."/>
        </authorList>
    </citation>
    <scope>NUCLEOTIDE SEQUENCE</scope>
</reference>
<organism evidence="2 3">
    <name type="scientific">Macaca fascicularis</name>
    <name type="common">Crab-eating macaque</name>
    <name type="synonym">Cynomolgus monkey</name>
    <dbReference type="NCBI Taxonomy" id="9541"/>
    <lineage>
        <taxon>Eukaryota</taxon>
        <taxon>Metazoa</taxon>
        <taxon>Chordata</taxon>
        <taxon>Craniata</taxon>
        <taxon>Vertebrata</taxon>
        <taxon>Euteleostomi</taxon>
        <taxon>Mammalia</taxon>
        <taxon>Eutheria</taxon>
        <taxon>Euarchontoglires</taxon>
        <taxon>Primates</taxon>
        <taxon>Haplorrhini</taxon>
        <taxon>Catarrhini</taxon>
        <taxon>Cercopithecidae</taxon>
        <taxon>Cercopithecinae</taxon>
        <taxon>Macaca</taxon>
    </lineage>
</organism>